<evidence type="ECO:0008006" key="3">
    <source>
        <dbReference type="Google" id="ProtNLM"/>
    </source>
</evidence>
<dbReference type="AlphaFoldDB" id="A0A5E5BJG7"/>
<dbReference type="RefSeq" id="WP_150811359.1">
    <property type="nucleotide sequence ID" value="NZ_CABPSR010000027.1"/>
</dbReference>
<protein>
    <recommendedName>
        <fullName evidence="3">Tetratricopeptide repeat protein</fullName>
    </recommendedName>
</protein>
<evidence type="ECO:0000313" key="1">
    <source>
        <dbReference type="EMBL" id="VVE85427.1"/>
    </source>
</evidence>
<evidence type="ECO:0000313" key="2">
    <source>
        <dbReference type="Proteomes" id="UP000335538"/>
    </source>
</evidence>
<name>A0A5E5BJG7_9BURK</name>
<accession>A0A5E5BJG7</accession>
<gene>
    <name evidence="1" type="ORF">PSP31121_05245</name>
</gene>
<sequence>MANGLVLTTRSHAHCAAFLPNQLHEKATDVLDTVDFDSSESVVNAHRKLTNMGMGWLERFYDRVFNHGNQAANLAAFATLALHGRADQAQKNAKEIPGPRITALVMVVKALSRTGRDDLLLTINGCSQDNEFSQYLAQADRFFMAGYVYAQRDNLAESSACFAHAAEAYLQRGQQGNAREAYELAGRAYAWVGAYAWLKRDDTGERKAAEPIHRHAQSVDAYHKAAKAFHAADLRREVKSVYTNIARIYEKIAEAHTAVGLFEEAGEALIAAAQTYSKINADSETATQRLQMAAEAYCTAGLRKERGAKGEAKDRVAAAKEAVAAHRKSLDAYAQANQLSGIAFAYHNIAKACTRAELPGEAADAYAKAADAYLQIATERRPQCASDYKTVADAYKAAADIYTELKFPEHAAAAHKKAQEACKTAAQAFETFAAQLSGPEFAALAASYYEEAADAYSQAGLDEPAVKAREQVKAVYQTAAEAYLSAAAQTRDPGRAASDYRHAVDAYTKAQMPQHAEHANARAAEAEALALAYHRFKGGAPAVRAAFNAQAPGPALITRLNAEIAAHRADLASHGGCTFDSRTFFMDGGADCVSFEQFDPSADVEWCLIRRNENNTVFDLITVVTADAMIRNGTNHLVLGRPLRPGDLLRGEAVLNLLTKVAGPLGESAGSGAPMGGQLAPPVSTSKSLLSRFRQFLG</sequence>
<dbReference type="EMBL" id="CABPSR010000027">
    <property type="protein sequence ID" value="VVE85427.1"/>
    <property type="molecule type" value="Genomic_DNA"/>
</dbReference>
<proteinExistence type="predicted"/>
<organism evidence="1 2">
    <name type="scientific">Pandoraea sputorum</name>
    <dbReference type="NCBI Taxonomy" id="93222"/>
    <lineage>
        <taxon>Bacteria</taxon>
        <taxon>Pseudomonadati</taxon>
        <taxon>Pseudomonadota</taxon>
        <taxon>Betaproteobacteria</taxon>
        <taxon>Burkholderiales</taxon>
        <taxon>Burkholderiaceae</taxon>
        <taxon>Pandoraea</taxon>
    </lineage>
</organism>
<dbReference type="Proteomes" id="UP000335538">
    <property type="component" value="Unassembled WGS sequence"/>
</dbReference>
<reference evidence="1 2" key="1">
    <citation type="submission" date="2019-08" db="EMBL/GenBank/DDBJ databases">
        <authorList>
            <person name="Peeters C."/>
        </authorList>
    </citation>
    <scope>NUCLEOTIDE SEQUENCE [LARGE SCALE GENOMIC DNA]</scope>
    <source>
        <strain evidence="1 2">LMG 31121</strain>
    </source>
</reference>